<dbReference type="PROSITE" id="PS50110">
    <property type="entry name" value="RESPONSE_REGULATORY"/>
    <property type="match status" value="1"/>
</dbReference>
<dbReference type="SUPFAM" id="SSF52172">
    <property type="entry name" value="CheY-like"/>
    <property type="match status" value="1"/>
</dbReference>
<evidence type="ECO:0000256" key="1">
    <source>
        <dbReference type="ARBA" id="ARBA00022553"/>
    </source>
</evidence>
<keyword evidence="2" id="KW-0902">Two-component regulatory system</keyword>
<keyword evidence="1 3" id="KW-0597">Phosphoprotein</keyword>
<gene>
    <name evidence="5" type="ORF">A3SI_04327</name>
</gene>
<evidence type="ECO:0000313" key="5">
    <source>
        <dbReference type="EMBL" id="EIM78028.1"/>
    </source>
</evidence>
<dbReference type="GO" id="GO:0000160">
    <property type="term" value="P:phosphorelay signal transduction system"/>
    <property type="evidence" value="ECO:0007669"/>
    <property type="project" value="UniProtKB-KW"/>
</dbReference>
<feature type="domain" description="Response regulatory" evidence="4">
    <location>
        <begin position="60"/>
        <end position="176"/>
    </location>
</feature>
<dbReference type="GO" id="GO:0016301">
    <property type="term" value="F:kinase activity"/>
    <property type="evidence" value="ECO:0007669"/>
    <property type="project" value="UniProtKB-KW"/>
</dbReference>
<dbReference type="Gene3D" id="3.40.50.2300">
    <property type="match status" value="1"/>
</dbReference>
<dbReference type="STRING" id="1189621.A3SI_04327"/>
<keyword evidence="5" id="KW-0808">Transferase</keyword>
<evidence type="ECO:0000313" key="6">
    <source>
        <dbReference type="Proteomes" id="UP000005551"/>
    </source>
</evidence>
<protein>
    <submittedName>
        <fullName evidence="5">Multi-sensor hybrid histidine kinase</fullName>
    </submittedName>
</protein>
<proteinExistence type="predicted"/>
<dbReference type="AlphaFoldDB" id="I5C876"/>
<dbReference type="InterPro" id="IPR036890">
    <property type="entry name" value="HATPase_C_sf"/>
</dbReference>
<dbReference type="PANTHER" id="PTHR45339">
    <property type="entry name" value="HYBRID SIGNAL TRANSDUCTION HISTIDINE KINASE J"/>
    <property type="match status" value="1"/>
</dbReference>
<evidence type="ECO:0000256" key="2">
    <source>
        <dbReference type="ARBA" id="ARBA00023012"/>
    </source>
</evidence>
<dbReference type="CDD" id="cd17546">
    <property type="entry name" value="REC_hyHK_CKI1_RcsC-like"/>
    <property type="match status" value="1"/>
</dbReference>
<dbReference type="InterPro" id="IPR011006">
    <property type="entry name" value="CheY-like_superfamily"/>
</dbReference>
<organism evidence="5 6">
    <name type="scientific">Nitritalea halalkaliphila LW7</name>
    <dbReference type="NCBI Taxonomy" id="1189621"/>
    <lineage>
        <taxon>Bacteria</taxon>
        <taxon>Pseudomonadati</taxon>
        <taxon>Bacteroidota</taxon>
        <taxon>Cytophagia</taxon>
        <taxon>Cytophagales</taxon>
        <taxon>Cyclobacteriaceae</taxon>
        <taxon>Nitritalea</taxon>
    </lineage>
</organism>
<evidence type="ECO:0000256" key="3">
    <source>
        <dbReference type="PROSITE-ProRule" id="PRU00169"/>
    </source>
</evidence>
<name>I5C876_9BACT</name>
<sequence>RLIELMGGDLEIKSELGKGSVFMFSIFAQAAAEETYTRIDVPSTTEETDFTDMAEKYPLRLLVVEDNEINIKYMRLLMDQLGYPFDTARDGLEAIEKVTENAYDVIFMDIQMPRMNGLKATEKIIEEDLAPDTFIIGLSANAFTEDIEKAYKAGMHTYLSKPVRADQIAKLLKERALQLGVSS</sequence>
<comment type="caution">
    <text evidence="5">The sequence shown here is derived from an EMBL/GenBank/DDBJ whole genome shotgun (WGS) entry which is preliminary data.</text>
</comment>
<dbReference type="PANTHER" id="PTHR45339:SF1">
    <property type="entry name" value="HYBRID SIGNAL TRANSDUCTION HISTIDINE KINASE J"/>
    <property type="match status" value="1"/>
</dbReference>
<dbReference type="EMBL" id="AJYA01000009">
    <property type="protein sequence ID" value="EIM78028.1"/>
    <property type="molecule type" value="Genomic_DNA"/>
</dbReference>
<accession>I5C876</accession>
<dbReference type="Pfam" id="PF00072">
    <property type="entry name" value="Response_reg"/>
    <property type="match status" value="1"/>
</dbReference>
<dbReference type="RefSeq" id="WP_009053671.1">
    <property type="nucleotide sequence ID" value="NZ_AJYA01000009.1"/>
</dbReference>
<keyword evidence="6" id="KW-1185">Reference proteome</keyword>
<dbReference type="SMART" id="SM00448">
    <property type="entry name" value="REC"/>
    <property type="match status" value="1"/>
</dbReference>
<dbReference type="InterPro" id="IPR001789">
    <property type="entry name" value="Sig_transdc_resp-reg_receiver"/>
</dbReference>
<dbReference type="SUPFAM" id="SSF55874">
    <property type="entry name" value="ATPase domain of HSP90 chaperone/DNA topoisomerase II/histidine kinase"/>
    <property type="match status" value="1"/>
</dbReference>
<feature type="modified residue" description="4-aspartylphosphate" evidence="3">
    <location>
        <position position="109"/>
    </location>
</feature>
<dbReference type="OrthoDB" id="9811889at2"/>
<keyword evidence="5" id="KW-0418">Kinase</keyword>
<evidence type="ECO:0000259" key="4">
    <source>
        <dbReference type="PROSITE" id="PS50110"/>
    </source>
</evidence>
<dbReference type="Proteomes" id="UP000005551">
    <property type="component" value="Unassembled WGS sequence"/>
</dbReference>
<feature type="non-terminal residue" evidence="5">
    <location>
        <position position="1"/>
    </location>
</feature>
<reference evidence="5 6" key="1">
    <citation type="submission" date="2012-05" db="EMBL/GenBank/DDBJ databases">
        <title>Genome sequence of Nitritalea halalkaliphila LW7.</title>
        <authorList>
            <person name="Jangir P.K."/>
            <person name="Singh A."/>
            <person name="Shivaji S."/>
            <person name="Sharma R."/>
        </authorList>
    </citation>
    <scope>NUCLEOTIDE SEQUENCE [LARGE SCALE GENOMIC DNA]</scope>
    <source>
        <strain evidence="5 6">LW7</strain>
    </source>
</reference>